<evidence type="ECO:0000259" key="1">
    <source>
        <dbReference type="Pfam" id="PF00589"/>
    </source>
</evidence>
<dbReference type="Pfam" id="PF00589">
    <property type="entry name" value="Phage_integrase"/>
    <property type="match status" value="1"/>
</dbReference>
<dbReference type="InterPro" id="IPR002104">
    <property type="entry name" value="Integrase_catalytic"/>
</dbReference>
<reference evidence="2 3" key="1">
    <citation type="submission" date="2021-06" db="EMBL/GenBank/DDBJ databases">
        <authorList>
            <person name="Lee D.H."/>
        </authorList>
    </citation>
    <scope>NUCLEOTIDE SEQUENCE [LARGE SCALE GENOMIC DNA]</scope>
    <source>
        <strain evidence="2 3">MMS21-HV4-11</strain>
    </source>
</reference>
<evidence type="ECO:0000313" key="2">
    <source>
        <dbReference type="EMBL" id="MBU8873686.1"/>
    </source>
</evidence>
<proteinExistence type="predicted"/>
<dbReference type="RefSeq" id="WP_216958071.1">
    <property type="nucleotide sequence ID" value="NZ_JAHOPB010000001.1"/>
</dbReference>
<comment type="caution">
    <text evidence="2">The sequence shown here is derived from an EMBL/GenBank/DDBJ whole genome shotgun (WGS) entry which is preliminary data.</text>
</comment>
<name>A0ABS6IGG5_9HYPH</name>
<accession>A0ABS6IGG5</accession>
<feature type="domain" description="Tyr recombinase" evidence="1">
    <location>
        <begin position="402"/>
        <end position="563"/>
    </location>
</feature>
<protein>
    <submittedName>
        <fullName evidence="2">Tyrosine-type recombinase/integrase</fullName>
    </submittedName>
</protein>
<organism evidence="2 3">
    <name type="scientific">Reyranella humidisoli</name>
    <dbReference type="NCBI Taxonomy" id="2849149"/>
    <lineage>
        <taxon>Bacteria</taxon>
        <taxon>Pseudomonadati</taxon>
        <taxon>Pseudomonadota</taxon>
        <taxon>Alphaproteobacteria</taxon>
        <taxon>Hyphomicrobiales</taxon>
        <taxon>Reyranellaceae</taxon>
        <taxon>Reyranella</taxon>
    </lineage>
</organism>
<evidence type="ECO:0000313" key="3">
    <source>
        <dbReference type="Proteomes" id="UP000727907"/>
    </source>
</evidence>
<dbReference type="EMBL" id="JAHOPB010000001">
    <property type="protein sequence ID" value="MBU8873686.1"/>
    <property type="molecule type" value="Genomic_DNA"/>
</dbReference>
<sequence length="591" mass="67513">MSNDEDQFDPLDAFEAFETVHQLAIATAKPSIPRLDTARDLLDWVRADPTRTRNQHNNECSAIRWLGRIDDTPLSTIPLEVRHLVDDRIQKIRKLKNRRHRSGVVTLLNRVLVRAGILAVGTRRGGVTRHAWTELARSLPSQDEIQGLSTLAKFCSARRIDPPEVTLAVWHEFADETLNHSTFKNPRATLQKALRTSNAARRTIPDWPLPEFPSLTNPRTWSIPRDLLPSSFWSDIGTYLELSGKPAKNIFDTTAAKQLRPDTLVRYREVAWRTASAQVHAGRSPAAIVNLSALLDIHWLKEGLNWQRARAGDKFLKDHLNMAAAWLSMADNYVHPGEAVRDAIRGEIFDFIERELGPAEFSDKNMKKLDQFSSPEVVNEFLYLPYRILSEIKKKKAITVEDATEMMAAVAIELLLATMVRRKNLAHLDLSKHFWPVAPTKDNKWHILIEQDEVKNKQPLRFSLQKQTIALLQFYMAKCRPLLKAKATNMLFLRTDGTPKGRCMVADLVKRTIRRRLDLDVNVHLFRHIGTMIYLDAHPGDFGVPKVMLGHKWQTTTEKFYARLCATKAIEHFTTVVLGERNARLTKLKIA</sequence>
<gene>
    <name evidence="2" type="ORF">KQ910_07915</name>
</gene>
<keyword evidence="3" id="KW-1185">Reference proteome</keyword>
<dbReference type="Proteomes" id="UP000727907">
    <property type="component" value="Unassembled WGS sequence"/>
</dbReference>